<dbReference type="GO" id="GO:0005634">
    <property type="term" value="C:nucleus"/>
    <property type="evidence" value="ECO:0007669"/>
    <property type="project" value="UniProtKB-SubCell"/>
</dbReference>
<accession>A0AAD5QXG9</accession>
<dbReference type="PANTHER" id="PTHR13135">
    <property type="entry name" value="CYTOSOLIC RESINIFERATOXIN BINDING PROTEIN RBP-26"/>
    <property type="match status" value="1"/>
</dbReference>
<evidence type="ECO:0000256" key="4">
    <source>
        <dbReference type="ARBA" id="ARBA00016856"/>
    </source>
</evidence>
<protein>
    <recommendedName>
        <fullName evidence="4">Phosphorylated adapter RNA export protein</fullName>
    </recommendedName>
    <alternativeName>
        <fullName evidence="10">RNA U small nuclear RNA export adapter protein</fullName>
    </alternativeName>
</protein>
<evidence type="ECO:0000256" key="7">
    <source>
        <dbReference type="ARBA" id="ARBA00022884"/>
    </source>
</evidence>
<proteinExistence type="inferred from homology"/>
<keyword evidence="5" id="KW-0813">Transport</keyword>
<organism evidence="13 14">
    <name type="scientific">Parelaphostrongylus tenuis</name>
    <name type="common">Meningeal worm</name>
    <dbReference type="NCBI Taxonomy" id="148309"/>
    <lineage>
        <taxon>Eukaryota</taxon>
        <taxon>Metazoa</taxon>
        <taxon>Ecdysozoa</taxon>
        <taxon>Nematoda</taxon>
        <taxon>Chromadorea</taxon>
        <taxon>Rhabditida</taxon>
        <taxon>Rhabditina</taxon>
        <taxon>Rhabditomorpha</taxon>
        <taxon>Strongyloidea</taxon>
        <taxon>Metastrongylidae</taxon>
        <taxon>Parelaphostrongylus</taxon>
    </lineage>
</organism>
<feature type="compositionally biased region" description="Polar residues" evidence="11">
    <location>
        <begin position="1"/>
        <end position="10"/>
    </location>
</feature>
<keyword evidence="7" id="KW-0694">RNA-binding</keyword>
<sequence length="495" mass="55310">MMQKRLQASTTEERTSAMDKEASLNSSSLISDGKSGLKPFILTRSAQQKSVFGLGYPSIPTMTVDEWYNQRFGSTSVPSQKEQKTYHESNAEDGCSSESDHEENDEQARAKSIMWDEYKDYHRRGWGNTHNKDSDSGSDHDGEDLPSTTNETRDEDNGPVTKRAALLWSDALIEQNLLQKGSGIAIEKPGETQIQRGVESYHVRKTFVRSEDKKLASLDESVHCEEASASAGHPFDDSVIDLSAETAFCERVPDDNYCSSSRTIANKVLNRGGSHGSRGRDRGPFNNGQRGKHDDRGLKRYREGKVADRNRLLIPSYSLETLMAVEFASDISVEQLGKDMAKALGEINPSTIHRIVNACGVDKAISLFEETRKIESTGGMMTDNRQRRRTPGGVFIMLFKLDSDIPEHIKAKVFGENKEEGRRMLKARRKGRPNFAENVAKLGELMRKEREKESSVESLKPLPPATEILLPQDLTLSEGSRVSDDVKTEDIEMDL</sequence>
<evidence type="ECO:0000256" key="8">
    <source>
        <dbReference type="ARBA" id="ARBA00022927"/>
    </source>
</evidence>
<dbReference type="GO" id="GO:0009966">
    <property type="term" value="P:regulation of signal transduction"/>
    <property type="evidence" value="ECO:0007669"/>
    <property type="project" value="InterPro"/>
</dbReference>
<evidence type="ECO:0000256" key="11">
    <source>
        <dbReference type="SAM" id="MobiDB-lite"/>
    </source>
</evidence>
<evidence type="ECO:0000256" key="10">
    <source>
        <dbReference type="ARBA" id="ARBA00030834"/>
    </source>
</evidence>
<feature type="region of interest" description="Disordered" evidence="11">
    <location>
        <begin position="128"/>
        <end position="159"/>
    </location>
</feature>
<dbReference type="InterPro" id="IPR019385">
    <property type="entry name" value="PHAX_RNA-binding_domain"/>
</dbReference>
<name>A0AAD5QXG9_PARTN</name>
<dbReference type="GO" id="GO:0005737">
    <property type="term" value="C:cytoplasm"/>
    <property type="evidence" value="ECO:0007669"/>
    <property type="project" value="UniProtKB-SubCell"/>
</dbReference>
<dbReference type="InterPro" id="IPR038092">
    <property type="entry name" value="PHAX_RNA-binding_sf"/>
</dbReference>
<evidence type="ECO:0000256" key="6">
    <source>
        <dbReference type="ARBA" id="ARBA00022490"/>
    </source>
</evidence>
<comment type="similarity">
    <text evidence="3">Belongs to the PHAX family.</text>
</comment>
<comment type="subcellular location">
    <subcellularLocation>
        <location evidence="2">Cytoplasm</location>
    </subcellularLocation>
    <subcellularLocation>
        <location evidence="1">Nucleus</location>
    </subcellularLocation>
</comment>
<evidence type="ECO:0000313" key="13">
    <source>
        <dbReference type="EMBL" id="KAJ1363806.1"/>
    </source>
</evidence>
<evidence type="ECO:0000256" key="1">
    <source>
        <dbReference type="ARBA" id="ARBA00004123"/>
    </source>
</evidence>
<comment type="caution">
    <text evidence="13">The sequence shown here is derived from an EMBL/GenBank/DDBJ whole genome shotgun (WGS) entry which is preliminary data.</text>
</comment>
<evidence type="ECO:0000259" key="12">
    <source>
        <dbReference type="Pfam" id="PF10258"/>
    </source>
</evidence>
<dbReference type="Pfam" id="PF04177">
    <property type="entry name" value="TAP42"/>
    <property type="match status" value="1"/>
</dbReference>
<dbReference type="Gene3D" id="1.10.10.1440">
    <property type="entry name" value="PHAX RNA-binding domain"/>
    <property type="match status" value="1"/>
</dbReference>
<dbReference type="GO" id="GO:0006408">
    <property type="term" value="P:snRNA export from nucleus"/>
    <property type="evidence" value="ECO:0007669"/>
    <property type="project" value="InterPro"/>
</dbReference>
<feature type="compositionally biased region" description="Basic and acidic residues" evidence="11">
    <location>
        <begin position="291"/>
        <end position="301"/>
    </location>
</feature>
<feature type="compositionally biased region" description="Basic and acidic residues" evidence="11">
    <location>
        <begin position="81"/>
        <end position="90"/>
    </location>
</feature>
<dbReference type="GO" id="GO:0015031">
    <property type="term" value="P:protein transport"/>
    <property type="evidence" value="ECO:0007669"/>
    <property type="project" value="UniProtKB-KW"/>
</dbReference>
<feature type="region of interest" description="Disordered" evidence="11">
    <location>
        <begin position="268"/>
        <end position="301"/>
    </location>
</feature>
<keyword evidence="6" id="KW-0963">Cytoplasm</keyword>
<evidence type="ECO:0000256" key="9">
    <source>
        <dbReference type="ARBA" id="ARBA00023242"/>
    </source>
</evidence>
<dbReference type="GO" id="GO:0003723">
    <property type="term" value="F:RNA binding"/>
    <property type="evidence" value="ECO:0007669"/>
    <property type="project" value="UniProtKB-KW"/>
</dbReference>
<gene>
    <name evidence="13" type="ORF">KIN20_023749</name>
</gene>
<feature type="region of interest" description="Disordered" evidence="11">
    <location>
        <begin position="476"/>
        <end position="495"/>
    </location>
</feature>
<dbReference type="InterPro" id="IPR007304">
    <property type="entry name" value="TAP46-like"/>
</dbReference>
<feature type="region of interest" description="Disordered" evidence="11">
    <location>
        <begin position="75"/>
        <end position="108"/>
    </location>
</feature>
<feature type="compositionally biased region" description="Basic and acidic residues" evidence="11">
    <location>
        <begin position="481"/>
        <end position="495"/>
    </location>
</feature>
<keyword evidence="9" id="KW-0539">Nucleus</keyword>
<feature type="region of interest" description="Disordered" evidence="11">
    <location>
        <begin position="1"/>
        <end position="33"/>
    </location>
</feature>
<feature type="compositionally biased region" description="Basic and acidic residues" evidence="11">
    <location>
        <begin position="130"/>
        <end position="140"/>
    </location>
</feature>
<dbReference type="PANTHER" id="PTHR13135:SF0">
    <property type="entry name" value="PHOSPHORYLATED ADAPTER RNA EXPORT PROTEIN"/>
    <property type="match status" value="1"/>
</dbReference>
<feature type="domain" description="Phosphorylated adapter RNA export protein RNA-binding" evidence="12">
    <location>
        <begin position="338"/>
        <end position="419"/>
    </location>
</feature>
<dbReference type="InterPro" id="IPR039047">
    <property type="entry name" value="PHAX"/>
</dbReference>
<keyword evidence="14" id="KW-1185">Reference proteome</keyword>
<evidence type="ECO:0000256" key="5">
    <source>
        <dbReference type="ARBA" id="ARBA00022448"/>
    </source>
</evidence>
<feature type="compositionally biased region" description="Basic and acidic residues" evidence="11">
    <location>
        <begin position="11"/>
        <end position="22"/>
    </location>
</feature>
<reference evidence="13" key="1">
    <citation type="submission" date="2021-06" db="EMBL/GenBank/DDBJ databases">
        <title>Parelaphostrongylus tenuis whole genome reference sequence.</title>
        <authorList>
            <person name="Garwood T.J."/>
            <person name="Larsen P.A."/>
            <person name="Fountain-Jones N.M."/>
            <person name="Garbe J.R."/>
            <person name="Macchietto M.G."/>
            <person name="Kania S.A."/>
            <person name="Gerhold R.W."/>
            <person name="Richards J.E."/>
            <person name="Wolf T.M."/>
        </authorList>
    </citation>
    <scope>NUCLEOTIDE SEQUENCE</scope>
    <source>
        <strain evidence="13">MNPRO001-30</strain>
        <tissue evidence="13">Meninges</tissue>
    </source>
</reference>
<dbReference type="Proteomes" id="UP001196413">
    <property type="component" value="Unassembled WGS sequence"/>
</dbReference>
<dbReference type="AlphaFoldDB" id="A0AAD5QXG9"/>
<evidence type="ECO:0000256" key="3">
    <source>
        <dbReference type="ARBA" id="ARBA00006094"/>
    </source>
</evidence>
<dbReference type="Pfam" id="PF10258">
    <property type="entry name" value="PHAX_RNA-bd"/>
    <property type="match status" value="1"/>
</dbReference>
<dbReference type="EMBL" id="JAHQIW010004802">
    <property type="protein sequence ID" value="KAJ1363806.1"/>
    <property type="molecule type" value="Genomic_DNA"/>
</dbReference>
<evidence type="ECO:0000313" key="14">
    <source>
        <dbReference type="Proteomes" id="UP001196413"/>
    </source>
</evidence>
<keyword evidence="8" id="KW-0653">Protein transport</keyword>
<evidence type="ECO:0000256" key="2">
    <source>
        <dbReference type="ARBA" id="ARBA00004496"/>
    </source>
</evidence>